<organism evidence="1 2">
    <name type="scientific">Gemmata algarum</name>
    <dbReference type="NCBI Taxonomy" id="2975278"/>
    <lineage>
        <taxon>Bacteria</taxon>
        <taxon>Pseudomonadati</taxon>
        <taxon>Planctomycetota</taxon>
        <taxon>Planctomycetia</taxon>
        <taxon>Gemmatales</taxon>
        <taxon>Gemmataceae</taxon>
        <taxon>Gemmata</taxon>
    </lineage>
</organism>
<comment type="caution">
    <text evidence="1">The sequence shown here is derived from an EMBL/GenBank/DDBJ whole genome shotgun (WGS) entry which is preliminary data.</text>
</comment>
<accession>A0ABU5ESX8</accession>
<dbReference type="EMBL" id="JAXBLV010000033">
    <property type="protein sequence ID" value="MDY3558441.1"/>
    <property type="molecule type" value="Genomic_DNA"/>
</dbReference>
<dbReference type="RefSeq" id="WP_320685365.1">
    <property type="nucleotide sequence ID" value="NZ_JAXBLV010000033.1"/>
</dbReference>
<sequence length="351" mass="39874">MPTFDKETKQLVNAARKLGGKGIPIYLEDGELMRLCAVVATDLRKADLVKAVAAPDELSKGYYGTALNWFTNPVKATTTFVDLFLNLRSQIEDFATYFKCLCELHKRRRKYERILEVQAIPKMETIVPRCLLEYGMRPNETLASWLVWRKWLYDIDNRSAQETGYLFEPILTAALGGTSYSHKKSPIKRASDPTKGRQVDCVEEKTAYEFKMRVTIAASGQGRFKEELDFAKDCKSSGYTPVLLVLDPTPSVRLDDLSAEFRQYGGTAHIGLDAWRHIEEKAGAVMGHFVERYVRLPLAEVDGSYKKLQPLSITDNGLTITAKLGDQEFQIARVRPEEQIEDLEEDDEDER</sequence>
<dbReference type="Proteomes" id="UP001272242">
    <property type="component" value="Unassembled WGS sequence"/>
</dbReference>
<gene>
    <name evidence="1" type="ORF">R5W23_005556</name>
</gene>
<reference evidence="2" key="1">
    <citation type="journal article" date="2023" name="Mar. Drugs">
        <title>Gemmata algarum, a Novel Planctomycete Isolated from an Algal Mat, Displays Antimicrobial Activity.</title>
        <authorList>
            <person name="Kumar G."/>
            <person name="Kallscheuer N."/>
            <person name="Kashif M."/>
            <person name="Ahamad S."/>
            <person name="Jagadeeshwari U."/>
            <person name="Pannikurungottu S."/>
            <person name="Haufschild T."/>
            <person name="Kabuu M."/>
            <person name="Sasikala C."/>
            <person name="Jogler C."/>
            <person name="Ramana C."/>
        </authorList>
    </citation>
    <scope>NUCLEOTIDE SEQUENCE [LARGE SCALE GENOMIC DNA]</scope>
    <source>
        <strain evidence="2">JC673</strain>
    </source>
</reference>
<protein>
    <recommendedName>
        <fullName evidence="3">Restriction endonuclease</fullName>
    </recommendedName>
</protein>
<evidence type="ECO:0008006" key="3">
    <source>
        <dbReference type="Google" id="ProtNLM"/>
    </source>
</evidence>
<evidence type="ECO:0000313" key="1">
    <source>
        <dbReference type="EMBL" id="MDY3558441.1"/>
    </source>
</evidence>
<keyword evidence="2" id="KW-1185">Reference proteome</keyword>
<name>A0ABU5ESX8_9BACT</name>
<proteinExistence type="predicted"/>
<evidence type="ECO:0000313" key="2">
    <source>
        <dbReference type="Proteomes" id="UP001272242"/>
    </source>
</evidence>